<dbReference type="EMBL" id="LNIX01000001">
    <property type="protein sequence ID" value="OXA64623.1"/>
    <property type="molecule type" value="Genomic_DNA"/>
</dbReference>
<dbReference type="GO" id="GO:0016836">
    <property type="term" value="F:hydro-lyase activity"/>
    <property type="evidence" value="ECO:0007669"/>
    <property type="project" value="UniProtKB-ARBA"/>
</dbReference>
<dbReference type="InterPro" id="IPR036526">
    <property type="entry name" value="C-N_Hydrolase_sf"/>
</dbReference>
<dbReference type="Pfam" id="PF00795">
    <property type="entry name" value="CN_hydrolase"/>
    <property type="match status" value="1"/>
</dbReference>
<dbReference type="OMA" id="HIAVWPG"/>
<gene>
    <name evidence="4" type="ORF">Fcan01_03297</name>
</gene>
<dbReference type="AlphaFoldDB" id="A0A226F4C4"/>
<feature type="compositionally biased region" description="Polar residues" evidence="2">
    <location>
        <begin position="1"/>
        <end position="16"/>
    </location>
</feature>
<dbReference type="Proteomes" id="UP000198287">
    <property type="component" value="Unassembled WGS sequence"/>
</dbReference>
<feature type="region of interest" description="Disordered" evidence="2">
    <location>
        <begin position="1"/>
        <end position="26"/>
    </location>
</feature>
<dbReference type="CDD" id="cd07564">
    <property type="entry name" value="nitrilases_CHs"/>
    <property type="match status" value="1"/>
</dbReference>
<sequence length="363" mass="40191">MASNKITRFPSSAQTTEADKTPKNDSKVKVGVVQASPVILDREATLEKVAKITSEYGCNGAGLELLLFPEAFISWYPRGNNFGVVIGSRTQEGREMFQKYWESSVTVPGPATHRLGEIARDNKLHLVIGVIEREERNGTLYCTILYFDPSGVLLGKHRKLMPTAGERCVWGFGDGSTIPVFETDIGRIGGVICWENYMPMLRMAMYAKGVQIYLAPTADSREAWLHSMRHIAVEGRCFVLTCNQFVKRSDYKEGVDYHQTFASDDPDSVICSGGSCIINPYGELMAGPNYESEVVLTAEIDLDEIIRSKIDFDPVGHYSRPDVFSLVVNEKLNSAVTFVNGAPKQASNEECSEIEGKVGKLHL</sequence>
<feature type="domain" description="CN hydrolase" evidence="3">
    <location>
        <begin position="28"/>
        <end position="302"/>
    </location>
</feature>
<proteinExistence type="inferred from homology"/>
<comment type="caution">
    <text evidence="4">The sequence shown here is derived from an EMBL/GenBank/DDBJ whole genome shotgun (WGS) entry which is preliminary data.</text>
</comment>
<evidence type="ECO:0000313" key="4">
    <source>
        <dbReference type="EMBL" id="OXA64623.1"/>
    </source>
</evidence>
<organism evidence="4 5">
    <name type="scientific">Folsomia candida</name>
    <name type="common">Springtail</name>
    <dbReference type="NCBI Taxonomy" id="158441"/>
    <lineage>
        <taxon>Eukaryota</taxon>
        <taxon>Metazoa</taxon>
        <taxon>Ecdysozoa</taxon>
        <taxon>Arthropoda</taxon>
        <taxon>Hexapoda</taxon>
        <taxon>Collembola</taxon>
        <taxon>Entomobryomorpha</taxon>
        <taxon>Isotomoidea</taxon>
        <taxon>Isotomidae</taxon>
        <taxon>Proisotominae</taxon>
        <taxon>Folsomia</taxon>
    </lineage>
</organism>
<protein>
    <submittedName>
        <fullName evidence="4">Bifunctional nitrilase/nitrile hydratase NIT4</fullName>
    </submittedName>
</protein>
<dbReference type="PROSITE" id="PS50263">
    <property type="entry name" value="CN_HYDROLASE"/>
    <property type="match status" value="1"/>
</dbReference>
<reference evidence="4 5" key="1">
    <citation type="submission" date="2015-12" db="EMBL/GenBank/DDBJ databases">
        <title>The genome of Folsomia candida.</title>
        <authorList>
            <person name="Faddeeva A."/>
            <person name="Derks M.F."/>
            <person name="Anvar Y."/>
            <person name="Smit S."/>
            <person name="Van Straalen N."/>
            <person name="Roelofs D."/>
        </authorList>
    </citation>
    <scope>NUCLEOTIDE SEQUENCE [LARGE SCALE GENOMIC DNA]</scope>
    <source>
        <strain evidence="4 5">VU population</strain>
        <tissue evidence="4">Whole body</tissue>
    </source>
</reference>
<dbReference type="InterPro" id="IPR044149">
    <property type="entry name" value="Nitrilases_CHs"/>
</dbReference>
<dbReference type="InterPro" id="IPR000132">
    <property type="entry name" value="Nitrilase/CN_hydratase_CS"/>
</dbReference>
<evidence type="ECO:0000259" key="3">
    <source>
        <dbReference type="PROSITE" id="PS50263"/>
    </source>
</evidence>
<dbReference type="InterPro" id="IPR003010">
    <property type="entry name" value="C-N_Hydrolase"/>
</dbReference>
<accession>A0A226F4C4</accession>
<dbReference type="PANTHER" id="PTHR46044">
    <property type="entry name" value="NITRILASE"/>
    <property type="match status" value="1"/>
</dbReference>
<dbReference type="PANTHER" id="PTHR46044:SF1">
    <property type="entry name" value="CN HYDROLASE DOMAIN-CONTAINING PROTEIN"/>
    <property type="match status" value="1"/>
</dbReference>
<dbReference type="GO" id="GO:0000257">
    <property type="term" value="F:nitrilase activity"/>
    <property type="evidence" value="ECO:0007669"/>
    <property type="project" value="UniProtKB-ARBA"/>
</dbReference>
<dbReference type="STRING" id="158441.A0A226F4C4"/>
<comment type="similarity">
    <text evidence="1">Belongs to the carbon-nitrogen hydrolase superfamily. Nitrilase family.</text>
</comment>
<keyword evidence="5" id="KW-1185">Reference proteome</keyword>
<dbReference type="PROSITE" id="PS00921">
    <property type="entry name" value="NITRIL_CHT_2"/>
    <property type="match status" value="1"/>
</dbReference>
<dbReference type="OrthoDB" id="10250282at2759"/>
<evidence type="ECO:0000256" key="2">
    <source>
        <dbReference type="SAM" id="MobiDB-lite"/>
    </source>
</evidence>
<evidence type="ECO:0000313" key="5">
    <source>
        <dbReference type="Proteomes" id="UP000198287"/>
    </source>
</evidence>
<name>A0A226F4C4_FOLCA</name>
<feature type="compositionally biased region" description="Basic and acidic residues" evidence="2">
    <location>
        <begin position="17"/>
        <end position="26"/>
    </location>
</feature>
<dbReference type="SUPFAM" id="SSF56317">
    <property type="entry name" value="Carbon-nitrogen hydrolase"/>
    <property type="match status" value="1"/>
</dbReference>
<dbReference type="Gene3D" id="3.60.110.10">
    <property type="entry name" value="Carbon-nitrogen hydrolase"/>
    <property type="match status" value="1"/>
</dbReference>
<evidence type="ECO:0000256" key="1">
    <source>
        <dbReference type="ARBA" id="ARBA00008129"/>
    </source>
</evidence>